<comment type="caution">
    <text evidence="1">The sequence shown here is derived from an EMBL/GenBank/DDBJ whole genome shotgun (WGS) entry which is preliminary data.</text>
</comment>
<evidence type="ECO:0008006" key="3">
    <source>
        <dbReference type="Google" id="ProtNLM"/>
    </source>
</evidence>
<name>A0AAP0RVS0_LIQFO</name>
<evidence type="ECO:0000313" key="1">
    <source>
        <dbReference type="EMBL" id="KAK9282586.1"/>
    </source>
</evidence>
<accession>A0AAP0RVS0</accession>
<gene>
    <name evidence="1" type="ORF">L1049_010803</name>
</gene>
<reference evidence="1 2" key="1">
    <citation type="journal article" date="2024" name="Plant J.">
        <title>Genome sequences and population genomics reveal climatic adaptation and genomic divergence between two closely related sweetgum species.</title>
        <authorList>
            <person name="Xu W.Q."/>
            <person name="Ren C.Q."/>
            <person name="Zhang X.Y."/>
            <person name="Comes H.P."/>
            <person name="Liu X.H."/>
            <person name="Li Y.G."/>
            <person name="Kettle C.J."/>
            <person name="Jalonen R."/>
            <person name="Gaisberger H."/>
            <person name="Ma Y.Z."/>
            <person name="Qiu Y.X."/>
        </authorList>
    </citation>
    <scope>NUCLEOTIDE SEQUENCE [LARGE SCALE GENOMIC DNA]</scope>
    <source>
        <strain evidence="1">Hangzhou</strain>
    </source>
</reference>
<proteinExistence type="predicted"/>
<dbReference type="EMBL" id="JBBPBK010000006">
    <property type="protein sequence ID" value="KAK9282586.1"/>
    <property type="molecule type" value="Genomic_DNA"/>
</dbReference>
<keyword evidence="2" id="KW-1185">Reference proteome</keyword>
<dbReference type="AlphaFoldDB" id="A0AAP0RVS0"/>
<organism evidence="1 2">
    <name type="scientific">Liquidambar formosana</name>
    <name type="common">Formosan gum</name>
    <dbReference type="NCBI Taxonomy" id="63359"/>
    <lineage>
        <taxon>Eukaryota</taxon>
        <taxon>Viridiplantae</taxon>
        <taxon>Streptophyta</taxon>
        <taxon>Embryophyta</taxon>
        <taxon>Tracheophyta</taxon>
        <taxon>Spermatophyta</taxon>
        <taxon>Magnoliopsida</taxon>
        <taxon>eudicotyledons</taxon>
        <taxon>Gunneridae</taxon>
        <taxon>Pentapetalae</taxon>
        <taxon>Saxifragales</taxon>
        <taxon>Altingiaceae</taxon>
        <taxon>Liquidambar</taxon>
    </lineage>
</organism>
<dbReference type="Proteomes" id="UP001415857">
    <property type="component" value="Unassembled WGS sequence"/>
</dbReference>
<sequence>MAFHSKDEVRKFYSNFAKNQGFRIKKMSVKCDADERQKYFSLACSRNGKHVPTGSNILNPRPSIRMEC</sequence>
<evidence type="ECO:0000313" key="2">
    <source>
        <dbReference type="Proteomes" id="UP001415857"/>
    </source>
</evidence>
<protein>
    <recommendedName>
        <fullName evidence="3">FAR1 domain-containing protein</fullName>
    </recommendedName>
</protein>